<comment type="caution">
    <text evidence="1">The sequence shown here is derived from an EMBL/GenBank/DDBJ whole genome shotgun (WGS) entry which is preliminary data.</text>
</comment>
<dbReference type="OrthoDB" id="5912733at2759"/>
<protein>
    <submittedName>
        <fullName evidence="1">Uncharacterized protein</fullName>
    </submittedName>
</protein>
<reference evidence="1" key="1">
    <citation type="submission" date="2020-06" db="EMBL/GenBank/DDBJ databases">
        <title>Draft genome of Bugula neritina, a colonial animal packing powerful symbionts and potential medicines.</title>
        <authorList>
            <person name="Rayko M."/>
        </authorList>
    </citation>
    <scope>NUCLEOTIDE SEQUENCE [LARGE SCALE GENOMIC DNA]</scope>
    <source>
        <strain evidence="1">Kwan_BN1</strain>
    </source>
</reference>
<name>A0A7J7K5M5_BUGNE</name>
<organism evidence="1 2">
    <name type="scientific">Bugula neritina</name>
    <name type="common">Brown bryozoan</name>
    <name type="synonym">Sertularia neritina</name>
    <dbReference type="NCBI Taxonomy" id="10212"/>
    <lineage>
        <taxon>Eukaryota</taxon>
        <taxon>Metazoa</taxon>
        <taxon>Spiralia</taxon>
        <taxon>Lophotrochozoa</taxon>
        <taxon>Bryozoa</taxon>
        <taxon>Gymnolaemata</taxon>
        <taxon>Cheilostomatida</taxon>
        <taxon>Flustrina</taxon>
        <taxon>Buguloidea</taxon>
        <taxon>Bugulidae</taxon>
        <taxon>Bugula</taxon>
    </lineage>
</organism>
<keyword evidence="2" id="KW-1185">Reference proteome</keyword>
<proteinExistence type="predicted"/>
<dbReference type="Proteomes" id="UP000593567">
    <property type="component" value="Unassembled WGS sequence"/>
</dbReference>
<dbReference type="AlphaFoldDB" id="A0A7J7K5M5"/>
<gene>
    <name evidence="1" type="ORF">EB796_008175</name>
</gene>
<accession>A0A7J7K5M5</accession>
<sequence length="146" mass="16475">MSVAIMLTMLLAVQKENMTKSDIFIIAVIQLAEACFHYREVVAEGLPVVAVKYEHLQGDKSRFFKILFSHVGLELTSEKIRLIDQALAEDSQKGSIIDQDSLMDKRISINKDMIANANKYLTFYELPNWGNSLNLPNTISGKTHTE</sequence>
<evidence type="ECO:0000313" key="2">
    <source>
        <dbReference type="Proteomes" id="UP000593567"/>
    </source>
</evidence>
<dbReference type="EMBL" id="VXIV02001312">
    <property type="protein sequence ID" value="KAF6033513.1"/>
    <property type="molecule type" value="Genomic_DNA"/>
</dbReference>
<evidence type="ECO:0000313" key="1">
    <source>
        <dbReference type="EMBL" id="KAF6033513.1"/>
    </source>
</evidence>